<proteinExistence type="predicted"/>
<dbReference type="EMBL" id="JAJEQW010000006">
    <property type="protein sequence ID" value="MCC2242031.1"/>
    <property type="molecule type" value="Genomic_DNA"/>
</dbReference>
<dbReference type="AlphaFoldDB" id="A0AAW4WB81"/>
<sequence>MKEKIKDNIVDLLLDGVKEKLDSVKENYKWQKLFVSTGDFFVNNPDVLVKFEDDLYSVFSKDNLIRIAKRLKDKNGYDFSQLLHNELYDLMVSYEIPIMETETYIHHFMQVIITYLEENDSDKALEMFLGDMRKEIGTYFAALESKLELVLNQISNLNKEKITTYSIADIDAQIRRETKYKGMGLDFFKLDDEQFESKFQNSLNDTKVYVVGKSREETTYRILNELKNKNSKRITLVVKSEKEWNKLQHSNLSGNILVPFFYADRIVVIPNNTNIFIYGEDEPCYTQNKLILRKRTKRNIIDSLEELGIDANEAYKMVDNTHGLYVPLKKKLFDGAMYDKPDWVEDHSDVVIAALLCGKWTEATGDVLVFEEMSGKAYSDCKKELGKYLHRENPYIVSNNSYRGSNMQLASVEDAWEELDLYINDEMWDKFISLFYEVLIESEPIFEYPFEKHFEASIYAKKPEWSPTLKKGMIRTLIMRAYYRGHEENQKQIDNIVAKVLDTITSKERWGYISQYLPELCEASPESVLRKLESEIEVSQGLIDLFAEKGGDFMTSRHYYTNVLWAVEQLIQQKKYVVRALEWLWEIDSHNIKFSISNSPKGVLDVVFCAWINESALTVEQKIELARSAIERYPNAWDVIASKLPHGTSSICSTLNTPKYRRIDEPEELYVHEVNKTYIEYLRMCIDRAYTGADRWIKILQHVKSYDINIQKEVFEKLVFICKKMSDEEKIRIKNEIRYEIFRHRYFEDADWSMPQEVLHEYEGVMNKIVVGEKIYDYLYIFSHVSDFPLLNPIPYSKEENTEIYNQNYILREEEINARIKKFKEKGYSIDRLIQLAVKEKYDVVGEVLAQFYCDGVFDEKVFCSLMKNDKEGKYVYDYVRYLYRKGIIDLSEVIEKVKSLSGNKNLLTNLISLEFVEDYENALIVKENEDIKKMYWSRNVRLRISDKAEHKVFIWAINECKKYGSFNTYLELLYDIKDKISIQELYKATLEISDIKSDVASSMTDYYLKEIFNILQQTFIDDDEKCAELATLEWMCRNVLEWEHMKCMQKIMKDDPTFYALLVSIIYKADDNENIDEEKRKLANKVYSGFDKAKFCPTEKDGEVIYENLKKWIEKFKELLINQKQERLFGNLVGRLLAYSPIGGDGYSPCEAVRMVIEEYYTDSLKTAYVVAEENKRGVHMVDAGKSEIILHQRYQKNAEALQERYPYTADIYFAISDNYKREAEYERKRAEDEW</sequence>
<accession>A0AAW4WB81</accession>
<dbReference type="RefSeq" id="WP_227710028.1">
    <property type="nucleotide sequence ID" value="NZ_JAJEQW010000006.1"/>
</dbReference>
<name>A0AAW4WB81_9FIRM</name>
<comment type="caution">
    <text evidence="1">The sequence shown here is derived from an EMBL/GenBank/DDBJ whole genome shotgun (WGS) entry which is preliminary data.</text>
</comment>
<organism evidence="1 2">
    <name type="scientific">Roseburia amylophila</name>
    <dbReference type="NCBI Taxonomy" id="2981794"/>
    <lineage>
        <taxon>Bacteria</taxon>
        <taxon>Bacillati</taxon>
        <taxon>Bacillota</taxon>
        <taxon>Clostridia</taxon>
        <taxon>Lachnospirales</taxon>
        <taxon>Lachnospiraceae</taxon>
        <taxon>Roseburia</taxon>
    </lineage>
</organism>
<evidence type="ECO:0000313" key="2">
    <source>
        <dbReference type="Proteomes" id="UP001198893"/>
    </source>
</evidence>
<reference evidence="1" key="1">
    <citation type="submission" date="2021-10" db="EMBL/GenBank/DDBJ databases">
        <title>Anaerobic single-cell dispensing facilitates the cultivation of human gut bacteria.</title>
        <authorList>
            <person name="Afrizal A."/>
        </authorList>
    </citation>
    <scope>NUCLEOTIDE SEQUENCE</scope>
    <source>
        <strain evidence="1">CLA-AA-H204</strain>
    </source>
</reference>
<evidence type="ECO:0000313" key="1">
    <source>
        <dbReference type="EMBL" id="MCC2242031.1"/>
    </source>
</evidence>
<gene>
    <name evidence="1" type="ORF">LKD47_06920</name>
</gene>
<protein>
    <submittedName>
        <fullName evidence="1">Uncharacterized protein</fullName>
    </submittedName>
</protein>
<dbReference type="Proteomes" id="UP001198893">
    <property type="component" value="Unassembled WGS sequence"/>
</dbReference>